<feature type="transmembrane region" description="Helical" evidence="6">
    <location>
        <begin position="424"/>
        <end position="450"/>
    </location>
</feature>
<accession>A0A917A8S6</accession>
<protein>
    <submittedName>
        <fullName evidence="7">Arginine:ornithine antiporter</fullName>
    </submittedName>
</protein>
<feature type="transmembrane region" description="Helical" evidence="6">
    <location>
        <begin position="154"/>
        <end position="178"/>
    </location>
</feature>
<evidence type="ECO:0000256" key="3">
    <source>
        <dbReference type="ARBA" id="ARBA00022692"/>
    </source>
</evidence>
<keyword evidence="4 6" id="KW-1133">Transmembrane helix</keyword>
<dbReference type="OrthoDB" id="255482at2"/>
<dbReference type="RefSeq" id="WP_068990640.1">
    <property type="nucleotide sequence ID" value="NZ_BMJN01000032.1"/>
</dbReference>
<feature type="transmembrane region" description="Helical" evidence="6">
    <location>
        <begin position="488"/>
        <end position="506"/>
    </location>
</feature>
<evidence type="ECO:0000256" key="2">
    <source>
        <dbReference type="ARBA" id="ARBA00022475"/>
    </source>
</evidence>
<feature type="transmembrane region" description="Helical" evidence="6">
    <location>
        <begin position="350"/>
        <end position="374"/>
    </location>
</feature>
<feature type="transmembrane region" description="Helical" evidence="6">
    <location>
        <begin position="394"/>
        <end position="412"/>
    </location>
</feature>
<evidence type="ECO:0000256" key="1">
    <source>
        <dbReference type="ARBA" id="ARBA00004651"/>
    </source>
</evidence>
<evidence type="ECO:0000256" key="6">
    <source>
        <dbReference type="SAM" id="Phobius"/>
    </source>
</evidence>
<evidence type="ECO:0000313" key="8">
    <source>
        <dbReference type="Proteomes" id="UP000660801"/>
    </source>
</evidence>
<evidence type="ECO:0000313" key="7">
    <source>
        <dbReference type="EMBL" id="GGE35323.1"/>
    </source>
</evidence>
<keyword evidence="5 6" id="KW-0472">Membrane</keyword>
<comment type="caution">
    <text evidence="7">The sequence shown here is derived from an EMBL/GenBank/DDBJ whole genome shotgun (WGS) entry which is preliminary data.</text>
</comment>
<dbReference type="EMBL" id="BMJN01000032">
    <property type="protein sequence ID" value="GGE35323.1"/>
    <property type="molecule type" value="Genomic_DNA"/>
</dbReference>
<gene>
    <name evidence="7" type="ORF">GCM10011510_15830</name>
</gene>
<dbReference type="GO" id="GO:0005886">
    <property type="term" value="C:plasma membrane"/>
    <property type="evidence" value="ECO:0007669"/>
    <property type="project" value="UniProtKB-SubCell"/>
</dbReference>
<organism evidence="7 8">
    <name type="scientific">Streptococcus himalayensis</name>
    <dbReference type="NCBI Taxonomy" id="1888195"/>
    <lineage>
        <taxon>Bacteria</taxon>
        <taxon>Bacillati</taxon>
        <taxon>Bacillota</taxon>
        <taxon>Bacilli</taxon>
        <taxon>Lactobacillales</taxon>
        <taxon>Streptococcaceae</taxon>
        <taxon>Streptococcus</taxon>
    </lineage>
</organism>
<keyword evidence="3 6" id="KW-0812">Transmembrane</keyword>
<reference evidence="7" key="1">
    <citation type="journal article" date="2014" name="Int. J. Syst. Evol. Microbiol.">
        <title>Complete genome sequence of Corynebacterium casei LMG S-19264T (=DSM 44701T), isolated from a smear-ripened cheese.</title>
        <authorList>
            <consortium name="US DOE Joint Genome Institute (JGI-PGF)"/>
            <person name="Walter F."/>
            <person name="Albersmeier A."/>
            <person name="Kalinowski J."/>
            <person name="Ruckert C."/>
        </authorList>
    </citation>
    <scope>NUCLEOTIDE SEQUENCE</scope>
    <source>
        <strain evidence="7">CGMCC 1.15533</strain>
    </source>
</reference>
<sequence length="508" mass="54368">MSEKVKKGFKMPSSYTVLMIIIALMAMLTWVVPAGRYVDNGSGKSEYTQVEKSPQGAYDVLMAPVNAMLGKDTVVNEGEKDEYTIHTDGAIQVSFFIIMVGAFLGVVTETGALDVGIASIVKRFKGREKMLIPVLMPLFALGGSTYGMGEETMAFYPLLVPVMMAVGFDSITAVSIILIGSQIGCLASTVNPFATGVASDSAGISVADGMLLRFMMWVVLLAVAIYFVYSYASKIEKDPTKSLVYKQREEDLKAFKVTETNAELSAAQKRVLWVFVATFIIMIISLIPWGDFGISVFENLNGALTGLPVIGEIFGHSAPLGTWYFPEVTMLFIFMGVLVGLVYGMAEDRFISAFMAGAADLLGVALICAVARGIQVIMNDGQISGTILHWGEGILSGFSSQVFIVLTYIFYLPMSFLIPSSSGLAGATMGIIAPLGEFANVKASLIVTAFQSANGVLNLLAPTSGIVMGALALGRIELGTWLKYVGKFVAIVIAISIIFLIIGTILPF</sequence>
<dbReference type="Proteomes" id="UP000660801">
    <property type="component" value="Unassembled WGS sequence"/>
</dbReference>
<evidence type="ECO:0000256" key="5">
    <source>
        <dbReference type="ARBA" id="ARBA00023136"/>
    </source>
</evidence>
<dbReference type="PANTHER" id="PTHR43652">
    <property type="entry name" value="BASIC AMINO ACID ANTIPORTER YFCC-RELATED"/>
    <property type="match status" value="1"/>
</dbReference>
<dbReference type="InterPro" id="IPR051679">
    <property type="entry name" value="DASS-Related_Transporters"/>
</dbReference>
<dbReference type="PANTHER" id="PTHR43652:SF6">
    <property type="entry name" value="ARGININE REPRESSOR"/>
    <property type="match status" value="1"/>
</dbReference>
<comment type="subcellular location">
    <subcellularLocation>
        <location evidence="1">Cell membrane</location>
        <topology evidence="1">Multi-pass membrane protein</topology>
    </subcellularLocation>
</comment>
<proteinExistence type="predicted"/>
<name>A0A917A8S6_9STRE</name>
<evidence type="ECO:0000256" key="4">
    <source>
        <dbReference type="ARBA" id="ARBA00022989"/>
    </source>
</evidence>
<dbReference type="InterPro" id="IPR018385">
    <property type="entry name" value="C4_dicarb_anaerob_car-like"/>
</dbReference>
<feature type="transmembrane region" description="Helical" evidence="6">
    <location>
        <begin position="323"/>
        <end position="343"/>
    </location>
</feature>
<dbReference type="AlphaFoldDB" id="A0A917A8S6"/>
<feature type="transmembrane region" description="Helical" evidence="6">
    <location>
        <begin position="12"/>
        <end position="32"/>
    </location>
</feature>
<feature type="transmembrane region" description="Helical" evidence="6">
    <location>
        <begin position="210"/>
        <end position="232"/>
    </location>
</feature>
<feature type="transmembrane region" description="Helical" evidence="6">
    <location>
        <begin position="93"/>
        <end position="118"/>
    </location>
</feature>
<feature type="transmembrane region" description="Helical" evidence="6">
    <location>
        <begin position="130"/>
        <end position="148"/>
    </location>
</feature>
<keyword evidence="8" id="KW-1185">Reference proteome</keyword>
<dbReference type="Pfam" id="PF03606">
    <property type="entry name" value="DcuC"/>
    <property type="match status" value="1"/>
</dbReference>
<feature type="transmembrane region" description="Helical" evidence="6">
    <location>
        <begin position="456"/>
        <end position="476"/>
    </location>
</feature>
<feature type="transmembrane region" description="Helical" evidence="6">
    <location>
        <begin position="271"/>
        <end position="290"/>
    </location>
</feature>
<keyword evidence="2" id="KW-1003">Cell membrane</keyword>
<reference evidence="7" key="2">
    <citation type="submission" date="2020-09" db="EMBL/GenBank/DDBJ databases">
        <authorList>
            <person name="Sun Q."/>
            <person name="Zhou Y."/>
        </authorList>
    </citation>
    <scope>NUCLEOTIDE SEQUENCE</scope>
    <source>
        <strain evidence="7">CGMCC 1.15533</strain>
    </source>
</reference>